<feature type="compositionally biased region" description="Polar residues" evidence="3">
    <location>
        <begin position="701"/>
        <end position="711"/>
    </location>
</feature>
<feature type="domain" description="HTH La-type RNA-binding" evidence="4">
    <location>
        <begin position="581"/>
        <end position="676"/>
    </location>
</feature>
<feature type="compositionally biased region" description="Basic and acidic residues" evidence="3">
    <location>
        <begin position="284"/>
        <end position="305"/>
    </location>
</feature>
<feature type="compositionally biased region" description="Polar residues" evidence="3">
    <location>
        <begin position="41"/>
        <end position="67"/>
    </location>
</feature>
<dbReference type="Pfam" id="PF05383">
    <property type="entry name" value="La"/>
    <property type="match status" value="1"/>
</dbReference>
<feature type="compositionally biased region" description="Polar residues" evidence="3">
    <location>
        <begin position="83"/>
        <end position="101"/>
    </location>
</feature>
<evidence type="ECO:0000313" key="6">
    <source>
        <dbReference type="Proteomes" id="UP001600888"/>
    </source>
</evidence>
<feature type="region of interest" description="Disordered" evidence="3">
    <location>
        <begin position="523"/>
        <end position="542"/>
    </location>
</feature>
<proteinExistence type="predicted"/>
<feature type="region of interest" description="Disordered" evidence="3">
    <location>
        <begin position="814"/>
        <end position="878"/>
    </location>
</feature>
<feature type="compositionally biased region" description="Polar residues" evidence="3">
    <location>
        <begin position="257"/>
        <end position="280"/>
    </location>
</feature>
<feature type="compositionally biased region" description="Basic and acidic residues" evidence="3">
    <location>
        <begin position="428"/>
        <end position="439"/>
    </location>
</feature>
<dbReference type="InterPro" id="IPR045180">
    <property type="entry name" value="La_dom_prot"/>
</dbReference>
<keyword evidence="1 2" id="KW-0694">RNA-binding</keyword>
<dbReference type="InterPro" id="IPR006607">
    <property type="entry name" value="DM15"/>
</dbReference>
<dbReference type="CDD" id="cd07323">
    <property type="entry name" value="LAM"/>
    <property type="match status" value="1"/>
</dbReference>
<accession>A0ABR4F0Q6</accession>
<name>A0ABR4F0Q6_9PEZI</name>
<evidence type="ECO:0000256" key="3">
    <source>
        <dbReference type="SAM" id="MobiDB-lite"/>
    </source>
</evidence>
<comment type="caution">
    <text evidence="5">The sequence shown here is derived from an EMBL/GenBank/DDBJ whole genome shotgun (WGS) entry which is preliminary data.</text>
</comment>
<evidence type="ECO:0000259" key="4">
    <source>
        <dbReference type="PROSITE" id="PS50961"/>
    </source>
</evidence>
<feature type="compositionally biased region" description="Low complexity" evidence="3">
    <location>
        <begin position="18"/>
        <end position="31"/>
    </location>
</feature>
<evidence type="ECO:0000256" key="1">
    <source>
        <dbReference type="ARBA" id="ARBA00022884"/>
    </source>
</evidence>
<gene>
    <name evidence="5" type="ORF">FJTKL_04333</name>
</gene>
<feature type="compositionally biased region" description="Polar residues" evidence="3">
    <location>
        <begin position="111"/>
        <end position="130"/>
    </location>
</feature>
<dbReference type="PANTHER" id="PTHR22792">
    <property type="entry name" value="LUPUS LA PROTEIN-RELATED"/>
    <property type="match status" value="1"/>
</dbReference>
<dbReference type="SUPFAM" id="SSF46785">
    <property type="entry name" value="Winged helix' DNA-binding domain"/>
    <property type="match status" value="1"/>
</dbReference>
<feature type="compositionally biased region" description="Polar residues" evidence="3">
    <location>
        <begin position="207"/>
        <end position="219"/>
    </location>
</feature>
<dbReference type="EMBL" id="JBAWTH010000017">
    <property type="protein sequence ID" value="KAL2288276.1"/>
    <property type="molecule type" value="Genomic_DNA"/>
</dbReference>
<feature type="compositionally biased region" description="Basic and acidic residues" evidence="3">
    <location>
        <begin position="456"/>
        <end position="472"/>
    </location>
</feature>
<feature type="compositionally biased region" description="Low complexity" evidence="3">
    <location>
        <begin position="489"/>
        <end position="500"/>
    </location>
</feature>
<organism evidence="5 6">
    <name type="scientific">Diaporthe vaccinii</name>
    <dbReference type="NCBI Taxonomy" id="105482"/>
    <lineage>
        <taxon>Eukaryota</taxon>
        <taxon>Fungi</taxon>
        <taxon>Dikarya</taxon>
        <taxon>Ascomycota</taxon>
        <taxon>Pezizomycotina</taxon>
        <taxon>Sordariomycetes</taxon>
        <taxon>Sordariomycetidae</taxon>
        <taxon>Diaporthales</taxon>
        <taxon>Diaporthaceae</taxon>
        <taxon>Diaporthe</taxon>
        <taxon>Diaporthe eres species complex</taxon>
    </lineage>
</organism>
<feature type="region of interest" description="Disordered" evidence="3">
    <location>
        <begin position="678"/>
        <end position="711"/>
    </location>
</feature>
<dbReference type="InterPro" id="IPR036390">
    <property type="entry name" value="WH_DNA-bd_sf"/>
</dbReference>
<feature type="region of interest" description="Disordered" evidence="3">
    <location>
        <begin position="1"/>
        <end position="511"/>
    </location>
</feature>
<dbReference type="PANTHER" id="PTHR22792:SF132">
    <property type="entry name" value="LA-RELATED PROTEIN 1"/>
    <property type="match status" value="1"/>
</dbReference>
<dbReference type="Gene3D" id="1.10.10.10">
    <property type="entry name" value="Winged helix-like DNA-binding domain superfamily/Winged helix DNA-binding domain"/>
    <property type="match status" value="1"/>
</dbReference>
<sequence>MSAATTFSYAQAAKGRNAAQSDPQSAAASPAPIDPAKDDNSSVTTAADASAKTFSTTSDENSESVKSSEVDLESVVSKAHSEVANTGDSDGSATSAKSDSTLMARPDEASKTSAQSTTSEKTSRPSNRPSESSDSRKGRKGKKGKNPDKDAEGDQVQQEQEKEVVPVKLFEAPPPTVNVWQQRAALAKARQPSVTPALAGTDAPTKVVSQDSNKSTSSAEGVDTKDSSETVRPVKAADGSRSSSEQAPRRNPRGSRASDQVTNGNVPSVQDASLWPTPNTVAAEDSKRKVSESDAPSKDKQEEGSQTKSTRPKYVQKLEINHSVKWETQLQTRPASKGRGGGQPGRNSVGRGGHASTASVSGDKSQAASEAQGPAATGDGQGKPREDATARTNSLPFEKKKFSAESRDIRKTSASAERRAGASGEYHSTSKSEATKGSKGEFAQGFGGQQSGSRGEGAEPGRKEGGFAGHKDARPRRGAHGNGRGGHNGSQSYSQQAYQGNGHGPRSSTYNAPPFANGYIYGGPGSGRAGRGRPASINGYKGPPNGAVKMPPMQPLNTDFGPFSPYGQAPYSAFPGAFPPSDYNLLVHNALKSQIEYYFSTANLPKDVFLRENMDTQGFVPLEVIADFSRVKSISQQNLQYVREACMDSDTIEFVLGDGNTELLRRREGWEMWVLPEANRREQARNPGPSSFQHQSRHSMQHTPSYHQQGSMPFAYPAMSPAYGGPFTGDVYPGYLNGSGYNSQRVNGGPVNGHLRADDSQLNAAVPEFAPGNDLTYNDFTPTTHQAQGSWVEDALMQATSFSDDEVAKLHVVAPGQSKKSQEAGKLPNGDTHAATEDTKGAETNGAHASPDALNTPELGPVTDEAASSSPAYHRFDGTVAQSSGDKITEKYVDVRARALELRQSATPGDVPEEMRRLYKFWASFLVSKFNASMYKDFHQLALADATSETPSKTGLGYLSQFYTSVLSTTGESGIWAPDHPVYQVLESDFHSSQTVTGSAEPQV</sequence>
<dbReference type="PROSITE" id="PS50961">
    <property type="entry name" value="HTH_LA"/>
    <property type="match status" value="1"/>
</dbReference>
<protein>
    <recommendedName>
        <fullName evidence="4">HTH La-type RNA-binding domain-containing protein</fullName>
    </recommendedName>
</protein>
<evidence type="ECO:0000313" key="5">
    <source>
        <dbReference type="EMBL" id="KAL2288276.1"/>
    </source>
</evidence>
<feature type="compositionally biased region" description="Polar residues" evidence="3">
    <location>
        <begin position="356"/>
        <end position="369"/>
    </location>
</feature>
<dbReference type="Proteomes" id="UP001600888">
    <property type="component" value="Unassembled WGS sequence"/>
</dbReference>
<dbReference type="Pfam" id="PF21071">
    <property type="entry name" value="LARP1_HEAT"/>
    <property type="match status" value="1"/>
</dbReference>
<keyword evidence="6" id="KW-1185">Reference proteome</keyword>
<dbReference type="SMART" id="SM00715">
    <property type="entry name" value="LA"/>
    <property type="match status" value="1"/>
</dbReference>
<reference evidence="5 6" key="1">
    <citation type="submission" date="2024-03" db="EMBL/GenBank/DDBJ databases">
        <title>A high-quality draft genome sequence of Diaporthe vaccinii, a causative agent of upright dieback and viscid rot disease in cranberry plants.</title>
        <authorList>
            <person name="Sarrasin M."/>
            <person name="Lang B.F."/>
            <person name="Burger G."/>
        </authorList>
    </citation>
    <scope>NUCLEOTIDE SEQUENCE [LARGE SCALE GENOMIC DNA]</scope>
    <source>
        <strain evidence="5 6">IS7</strain>
    </source>
</reference>
<dbReference type="InterPro" id="IPR006630">
    <property type="entry name" value="La_HTH"/>
</dbReference>
<evidence type="ECO:0000256" key="2">
    <source>
        <dbReference type="PROSITE-ProRule" id="PRU00332"/>
    </source>
</evidence>
<dbReference type="InterPro" id="IPR036388">
    <property type="entry name" value="WH-like_DNA-bd_sf"/>
</dbReference>
<feature type="compositionally biased region" description="Basic and acidic residues" evidence="3">
    <location>
        <begin position="397"/>
        <end position="420"/>
    </location>
</feature>